<evidence type="ECO:0000256" key="4">
    <source>
        <dbReference type="SAM" id="Phobius"/>
    </source>
</evidence>
<reference evidence="6" key="1">
    <citation type="journal article" date="2017" name="Environ. Microbiol. Rep.">
        <title>Genetic Diversity of Marine Anaerobic Ammonium-Oxidizing Bacteria as Revealed by Genomic and Proteomic Analyses of 'Candidatus Scalindua japonica'.</title>
        <authorList>
            <person name="Oshiki M."/>
            <person name="Mizuto K."/>
            <person name="Kimura Z."/>
            <person name="Kindaichi T."/>
            <person name="Satoh H."/>
            <person name="Okabe S."/>
        </authorList>
    </citation>
    <scope>NUCLEOTIDE SEQUENCE [LARGE SCALE GENOMIC DNA]</scope>
    <source>
        <strain evidence="6">husup-a2</strain>
    </source>
</reference>
<evidence type="ECO:0000256" key="2">
    <source>
        <dbReference type="ARBA" id="ARBA00022803"/>
    </source>
</evidence>
<dbReference type="InterPro" id="IPR019734">
    <property type="entry name" value="TPR_rpt"/>
</dbReference>
<dbReference type="SUPFAM" id="SSF48452">
    <property type="entry name" value="TPR-like"/>
    <property type="match status" value="1"/>
</dbReference>
<feature type="repeat" description="TPR" evidence="3">
    <location>
        <begin position="125"/>
        <end position="158"/>
    </location>
</feature>
<evidence type="ECO:0000313" key="6">
    <source>
        <dbReference type="Proteomes" id="UP000218542"/>
    </source>
</evidence>
<keyword evidence="4" id="KW-0812">Transmembrane</keyword>
<name>A0A286TYY0_9BACT</name>
<dbReference type="AlphaFoldDB" id="A0A286TYY0"/>
<feature type="repeat" description="TPR" evidence="3">
    <location>
        <begin position="91"/>
        <end position="124"/>
    </location>
</feature>
<dbReference type="InterPro" id="IPR051012">
    <property type="entry name" value="CellSynth/LPSAsmb/PSIAsmb"/>
</dbReference>
<dbReference type="Pfam" id="PF00515">
    <property type="entry name" value="TPR_1"/>
    <property type="match status" value="1"/>
</dbReference>
<dbReference type="InterPro" id="IPR006597">
    <property type="entry name" value="Sel1-like"/>
</dbReference>
<keyword evidence="1" id="KW-0677">Repeat</keyword>
<dbReference type="InterPro" id="IPR011990">
    <property type="entry name" value="TPR-like_helical_dom_sf"/>
</dbReference>
<evidence type="ECO:0000256" key="1">
    <source>
        <dbReference type="ARBA" id="ARBA00022737"/>
    </source>
</evidence>
<dbReference type="Pfam" id="PF13414">
    <property type="entry name" value="TPR_11"/>
    <property type="match status" value="1"/>
</dbReference>
<gene>
    <name evidence="5" type="ORF">SCALIN_C17_0110</name>
</gene>
<dbReference type="Pfam" id="PF07719">
    <property type="entry name" value="TPR_2"/>
    <property type="match status" value="1"/>
</dbReference>
<keyword evidence="4" id="KW-1133">Transmembrane helix</keyword>
<sequence>MQHNINSYYRKGLMRYIRESYIKQFTCYVNFIVVIAVILYFGCNISRVYAAPENVELKRTVNSKVTNSGRPGNTGIPHVASSPEDQSVDKAVYHFNLGVYYQKQGDMLRAVNEYETVLKLDSNNAEAHNNLGVIYREQNELDKAMEHYQFVVSLNPGMEEARNNLGVIYYLRGNYREAAEEYRKALELNPNNLKSLINMGLVYKTQGLTKKAIEVLEDVVAEDSFLPEAHYNLAILYEEMGHVEMAIWRYTLFLKNSTNNYSELRGIVKEHIKDLQKSGGDTLKG</sequence>
<keyword evidence="6" id="KW-1185">Reference proteome</keyword>
<dbReference type="PANTHER" id="PTHR45586">
    <property type="entry name" value="TPR REPEAT-CONTAINING PROTEIN PA4667"/>
    <property type="match status" value="1"/>
</dbReference>
<dbReference type="PROSITE" id="PS50005">
    <property type="entry name" value="TPR"/>
    <property type="match status" value="3"/>
</dbReference>
<dbReference type="InterPro" id="IPR013105">
    <property type="entry name" value="TPR_2"/>
</dbReference>
<dbReference type="Gene3D" id="1.25.40.10">
    <property type="entry name" value="Tetratricopeptide repeat domain"/>
    <property type="match status" value="2"/>
</dbReference>
<dbReference type="SMART" id="SM00671">
    <property type="entry name" value="SEL1"/>
    <property type="match status" value="2"/>
</dbReference>
<feature type="repeat" description="TPR" evidence="3">
    <location>
        <begin position="159"/>
        <end position="192"/>
    </location>
</feature>
<protein>
    <submittedName>
        <fullName evidence="5">Uncharacterized protein</fullName>
    </submittedName>
</protein>
<dbReference type="PROSITE" id="PS50293">
    <property type="entry name" value="TPR_REGION"/>
    <property type="match status" value="2"/>
</dbReference>
<dbReference type="PANTHER" id="PTHR45586:SF1">
    <property type="entry name" value="LIPOPOLYSACCHARIDE ASSEMBLY PROTEIN B"/>
    <property type="match status" value="1"/>
</dbReference>
<comment type="caution">
    <text evidence="5">The sequence shown here is derived from an EMBL/GenBank/DDBJ whole genome shotgun (WGS) entry which is preliminary data.</text>
</comment>
<feature type="transmembrane region" description="Helical" evidence="4">
    <location>
        <begin position="21"/>
        <end position="42"/>
    </location>
</feature>
<dbReference type="OrthoDB" id="9782218at2"/>
<evidence type="ECO:0000256" key="3">
    <source>
        <dbReference type="PROSITE-ProRule" id="PRU00339"/>
    </source>
</evidence>
<keyword evidence="4" id="KW-0472">Membrane</keyword>
<dbReference type="RefSeq" id="WP_096894468.1">
    <property type="nucleotide sequence ID" value="NZ_BAOS01000017.1"/>
</dbReference>
<accession>A0A286TYY0</accession>
<dbReference type="Proteomes" id="UP000218542">
    <property type="component" value="Unassembled WGS sequence"/>
</dbReference>
<evidence type="ECO:0000313" key="5">
    <source>
        <dbReference type="EMBL" id="GAX61076.1"/>
    </source>
</evidence>
<keyword evidence="2 3" id="KW-0802">TPR repeat</keyword>
<proteinExistence type="predicted"/>
<dbReference type="EMBL" id="BAOS01000017">
    <property type="protein sequence ID" value="GAX61076.1"/>
    <property type="molecule type" value="Genomic_DNA"/>
</dbReference>
<dbReference type="SMART" id="SM00028">
    <property type="entry name" value="TPR"/>
    <property type="match status" value="5"/>
</dbReference>
<organism evidence="5 6">
    <name type="scientific">Candidatus Scalindua japonica</name>
    <dbReference type="NCBI Taxonomy" id="1284222"/>
    <lineage>
        <taxon>Bacteria</taxon>
        <taxon>Pseudomonadati</taxon>
        <taxon>Planctomycetota</taxon>
        <taxon>Candidatus Brocadiia</taxon>
        <taxon>Candidatus Brocadiales</taxon>
        <taxon>Candidatus Scalinduaceae</taxon>
        <taxon>Candidatus Scalindua</taxon>
    </lineage>
</organism>